<evidence type="ECO:0000313" key="1">
    <source>
        <dbReference type="EMBL" id="PMF21573.1"/>
    </source>
</evidence>
<sequence length="298" mass="33848">MNTKQLEDAVSEVSLFNQHLHLIQSVHTIPTPKMNWESIAMEPAPAMPTVRFDHKVKAMEALDEYKPNWLDMLLGSKSKLYTLTNNIERAAEKDIEQYKTEFISWVQHYSYWAKDNQLSKGILNNDSGAKLSALSEAQQNPINAAVVDTKLINHNFNTYKNGHLLEVNIQVNKHNVIPKEKKVLCQGEVKLETMPLSESNTLYREYVCSCILKCAQDAFNVLPETSVLINVEQIQADYSSETIVSCHVEQGLLEFLLIEDDKPSEILEFFVHIEDFNPHRGNGFSAIKTIFSPLPIAS</sequence>
<comment type="caution">
    <text evidence="1">The sequence shown here is derived from an EMBL/GenBank/DDBJ whole genome shotgun (WGS) entry which is preliminary data.</text>
</comment>
<dbReference type="RefSeq" id="WP_102482435.1">
    <property type="nucleotide sequence ID" value="NZ_MCSW01000170.1"/>
</dbReference>
<name>A0A2N7CET1_VIBSP</name>
<accession>A0A2N7CET1</accession>
<dbReference type="EMBL" id="MCSW01000170">
    <property type="protein sequence ID" value="PMF21573.1"/>
    <property type="molecule type" value="Genomic_DNA"/>
</dbReference>
<dbReference type="AlphaFoldDB" id="A0A2N7CET1"/>
<gene>
    <name evidence="1" type="ORF">BCV19_08375</name>
</gene>
<reference evidence="2" key="1">
    <citation type="submission" date="2016-07" db="EMBL/GenBank/DDBJ databases">
        <title>Nontailed viruses are major unrecognized killers of bacteria in the ocean.</title>
        <authorList>
            <person name="Kauffman K."/>
            <person name="Hussain F."/>
            <person name="Yang J."/>
            <person name="Arevalo P."/>
            <person name="Brown J."/>
            <person name="Cutler M."/>
            <person name="Kelly L."/>
            <person name="Polz M.F."/>
        </authorList>
    </citation>
    <scope>NUCLEOTIDE SEQUENCE [LARGE SCALE GENOMIC DNA]</scope>
    <source>
        <strain evidence="2">10N.286.54.F3</strain>
    </source>
</reference>
<evidence type="ECO:0000313" key="2">
    <source>
        <dbReference type="Proteomes" id="UP000235405"/>
    </source>
</evidence>
<organism evidence="1 2">
    <name type="scientific">Vibrio splendidus</name>
    <dbReference type="NCBI Taxonomy" id="29497"/>
    <lineage>
        <taxon>Bacteria</taxon>
        <taxon>Pseudomonadati</taxon>
        <taxon>Pseudomonadota</taxon>
        <taxon>Gammaproteobacteria</taxon>
        <taxon>Vibrionales</taxon>
        <taxon>Vibrionaceae</taxon>
        <taxon>Vibrio</taxon>
    </lineage>
</organism>
<protein>
    <submittedName>
        <fullName evidence="1">Uncharacterized protein</fullName>
    </submittedName>
</protein>
<proteinExistence type="predicted"/>
<dbReference type="Proteomes" id="UP000235405">
    <property type="component" value="Unassembled WGS sequence"/>
</dbReference>